<evidence type="ECO:0000313" key="2">
    <source>
        <dbReference type="EMBL" id="TWU51560.1"/>
    </source>
</evidence>
<dbReference type="Proteomes" id="UP000317977">
    <property type="component" value="Unassembled WGS sequence"/>
</dbReference>
<dbReference type="RefSeq" id="WP_246151659.1">
    <property type="nucleotide sequence ID" value="NZ_SJPX01000003.1"/>
</dbReference>
<sequence>MHADLADAIRLFRRDQELALDYIHSRLGIPAPRTAYSWAAHAHEQIAAVSSVATTDGVTLYVHGVGIEVTHPEFHIDYDYGPAGQCDCFDKWRLSLHRHIRLGLPNPVDDPRPLDDWLVDAEDAGELIRVADSYSMFYDPSLPSKWSPTAGNVG</sequence>
<gene>
    <name evidence="2" type="ORF">Poly59_31530</name>
</gene>
<protein>
    <recommendedName>
        <fullName evidence="1">DUF6896 domain-containing protein</fullName>
    </recommendedName>
</protein>
<evidence type="ECO:0000259" key="1">
    <source>
        <dbReference type="Pfam" id="PF21837"/>
    </source>
</evidence>
<dbReference type="Pfam" id="PF21837">
    <property type="entry name" value="DUF6896"/>
    <property type="match status" value="1"/>
</dbReference>
<dbReference type="InterPro" id="IPR054191">
    <property type="entry name" value="DUF6896"/>
</dbReference>
<evidence type="ECO:0000313" key="3">
    <source>
        <dbReference type="Proteomes" id="UP000317977"/>
    </source>
</evidence>
<reference evidence="2 3" key="1">
    <citation type="submission" date="2019-02" db="EMBL/GenBank/DDBJ databases">
        <title>Deep-cultivation of Planctomycetes and their phenomic and genomic characterization uncovers novel biology.</title>
        <authorList>
            <person name="Wiegand S."/>
            <person name="Jogler M."/>
            <person name="Boedeker C."/>
            <person name="Pinto D."/>
            <person name="Vollmers J."/>
            <person name="Rivas-Marin E."/>
            <person name="Kohn T."/>
            <person name="Peeters S.H."/>
            <person name="Heuer A."/>
            <person name="Rast P."/>
            <person name="Oberbeckmann S."/>
            <person name="Bunk B."/>
            <person name="Jeske O."/>
            <person name="Meyerdierks A."/>
            <person name="Storesund J.E."/>
            <person name="Kallscheuer N."/>
            <person name="Luecker S."/>
            <person name="Lage O.M."/>
            <person name="Pohl T."/>
            <person name="Merkel B.J."/>
            <person name="Hornburger P."/>
            <person name="Mueller R.-W."/>
            <person name="Bruemmer F."/>
            <person name="Labrenz M."/>
            <person name="Spormann A.M."/>
            <person name="Op Den Camp H."/>
            <person name="Overmann J."/>
            <person name="Amann R."/>
            <person name="Jetten M.S.M."/>
            <person name="Mascher T."/>
            <person name="Medema M.H."/>
            <person name="Devos D.P."/>
            <person name="Kaster A.-K."/>
            <person name="Ovreas L."/>
            <person name="Rohde M."/>
            <person name="Galperin M.Y."/>
            <person name="Jogler C."/>
        </authorList>
    </citation>
    <scope>NUCLEOTIDE SEQUENCE [LARGE SCALE GENOMIC DNA]</scope>
    <source>
        <strain evidence="2 3">Poly59</strain>
    </source>
</reference>
<dbReference type="EMBL" id="SJPX01000003">
    <property type="protein sequence ID" value="TWU51560.1"/>
    <property type="molecule type" value="Genomic_DNA"/>
</dbReference>
<proteinExistence type="predicted"/>
<name>A0A5C6ETB4_9BACT</name>
<feature type="domain" description="DUF6896" evidence="1">
    <location>
        <begin position="6"/>
        <end position="138"/>
    </location>
</feature>
<keyword evidence="3" id="KW-1185">Reference proteome</keyword>
<comment type="caution">
    <text evidence="2">The sequence shown here is derived from an EMBL/GenBank/DDBJ whole genome shotgun (WGS) entry which is preliminary data.</text>
</comment>
<organism evidence="2 3">
    <name type="scientific">Rubripirellula reticaptiva</name>
    <dbReference type="NCBI Taxonomy" id="2528013"/>
    <lineage>
        <taxon>Bacteria</taxon>
        <taxon>Pseudomonadati</taxon>
        <taxon>Planctomycetota</taxon>
        <taxon>Planctomycetia</taxon>
        <taxon>Pirellulales</taxon>
        <taxon>Pirellulaceae</taxon>
        <taxon>Rubripirellula</taxon>
    </lineage>
</organism>
<accession>A0A5C6ETB4</accession>
<dbReference type="AlphaFoldDB" id="A0A5C6ETB4"/>